<dbReference type="GO" id="GO:0004519">
    <property type="term" value="F:endonuclease activity"/>
    <property type="evidence" value="ECO:0007669"/>
    <property type="project" value="UniProtKB-KW"/>
</dbReference>
<dbReference type="InterPro" id="IPR000055">
    <property type="entry name" value="Restrct_endonuc_typeI_TRD"/>
</dbReference>
<feature type="domain" description="Type I restriction modification DNA specificity" evidence="4">
    <location>
        <begin position="31"/>
        <end position="189"/>
    </location>
</feature>
<comment type="caution">
    <text evidence="5">The sequence shown here is derived from an EMBL/GenBank/DDBJ whole genome shotgun (WGS) entry which is preliminary data.</text>
</comment>
<dbReference type="GO" id="GO:0009307">
    <property type="term" value="P:DNA restriction-modification system"/>
    <property type="evidence" value="ECO:0007669"/>
    <property type="project" value="UniProtKB-KW"/>
</dbReference>
<evidence type="ECO:0000313" key="6">
    <source>
        <dbReference type="Proteomes" id="UP000230768"/>
    </source>
</evidence>
<keyword evidence="5" id="KW-0378">Hydrolase</keyword>
<evidence type="ECO:0000313" key="5">
    <source>
        <dbReference type="EMBL" id="PIK27255.1"/>
    </source>
</evidence>
<keyword evidence="5" id="KW-0540">Nuclease</keyword>
<keyword evidence="3" id="KW-0238">DNA-binding</keyword>
<comment type="similarity">
    <text evidence="1">Belongs to the type-I restriction system S methylase family.</text>
</comment>
<dbReference type="GO" id="GO:0003677">
    <property type="term" value="F:DNA binding"/>
    <property type="evidence" value="ECO:0007669"/>
    <property type="project" value="UniProtKB-KW"/>
</dbReference>
<gene>
    <name evidence="5" type="ORF">CTV99_07670</name>
</gene>
<dbReference type="SUPFAM" id="SSF116734">
    <property type="entry name" value="DNA methylase specificity domain"/>
    <property type="match status" value="2"/>
</dbReference>
<dbReference type="InterPro" id="IPR052021">
    <property type="entry name" value="Type-I_RS_S_subunit"/>
</dbReference>
<evidence type="ECO:0000256" key="2">
    <source>
        <dbReference type="ARBA" id="ARBA00022747"/>
    </source>
</evidence>
<dbReference type="PANTHER" id="PTHR30408:SF12">
    <property type="entry name" value="TYPE I RESTRICTION ENZYME MJAVIII SPECIFICITY SUBUNIT"/>
    <property type="match status" value="1"/>
</dbReference>
<keyword evidence="5" id="KW-0255">Endonuclease</keyword>
<evidence type="ECO:0000256" key="1">
    <source>
        <dbReference type="ARBA" id="ARBA00010923"/>
    </source>
</evidence>
<evidence type="ECO:0000256" key="3">
    <source>
        <dbReference type="ARBA" id="ARBA00023125"/>
    </source>
</evidence>
<dbReference type="AlphaFoldDB" id="A0A2G8IUQ2"/>
<dbReference type="Gene3D" id="3.90.220.20">
    <property type="entry name" value="DNA methylase specificity domains"/>
    <property type="match status" value="2"/>
</dbReference>
<accession>A0A2G8IUQ2</accession>
<dbReference type="RefSeq" id="WP_099727019.1">
    <property type="nucleotide sequence ID" value="NZ_PEKP01000008.1"/>
</dbReference>
<keyword evidence="2" id="KW-0680">Restriction system</keyword>
<evidence type="ECO:0000259" key="4">
    <source>
        <dbReference type="Pfam" id="PF01420"/>
    </source>
</evidence>
<dbReference type="PANTHER" id="PTHR30408">
    <property type="entry name" value="TYPE-1 RESTRICTION ENZYME ECOKI SPECIFICITY PROTEIN"/>
    <property type="match status" value="1"/>
</dbReference>
<reference evidence="5 6" key="1">
    <citation type="submission" date="2017-11" db="EMBL/GenBank/DDBJ databases">
        <title>Draft genome sequence of Bacillus pumilus 51_5il from lake Gorkoye (Russia: Novosibirsk region).</title>
        <authorList>
            <person name="Shipova A.A."/>
            <person name="Rozanov A.S."/>
            <person name="Bryanskaya A.V."/>
            <person name="Peltek S.E."/>
        </authorList>
    </citation>
    <scope>NUCLEOTIDE SEQUENCE [LARGE SCALE GENOMIC DNA]</scope>
    <source>
        <strain evidence="5 6">51_5il</strain>
    </source>
</reference>
<feature type="domain" description="Type I restriction modification DNA specificity" evidence="4">
    <location>
        <begin position="218"/>
        <end position="394"/>
    </location>
</feature>
<dbReference type="InterPro" id="IPR044946">
    <property type="entry name" value="Restrct_endonuc_typeI_TRD_sf"/>
</dbReference>
<dbReference type="Proteomes" id="UP000230768">
    <property type="component" value="Unassembled WGS sequence"/>
</dbReference>
<proteinExistence type="inferred from homology"/>
<organism evidence="5 6">
    <name type="scientific">Bacillus pumilus</name>
    <name type="common">Bacillus mesentericus</name>
    <dbReference type="NCBI Taxonomy" id="1408"/>
    <lineage>
        <taxon>Bacteria</taxon>
        <taxon>Bacillati</taxon>
        <taxon>Bacillota</taxon>
        <taxon>Bacilli</taxon>
        <taxon>Bacillales</taxon>
        <taxon>Bacillaceae</taxon>
        <taxon>Bacillus</taxon>
    </lineage>
</organism>
<name>A0A2G8IUQ2_BACPU</name>
<protein>
    <submittedName>
        <fullName evidence="5">Restriction endonuclease subunit S</fullName>
    </submittedName>
</protein>
<dbReference type="Pfam" id="PF01420">
    <property type="entry name" value="Methylase_S"/>
    <property type="match status" value="2"/>
</dbReference>
<sequence>MSDKITKSPPIRFAGFTDAWEQRKFGEIINERREKTKVENEDILLSSAIEGMYLNSELFSHFRGTSNIGYLKIRKDDMILSAQNLHLGNCNINKRFEHGIISPAYKVYSLVDVDADFMHAWIKKDSTKQFFEKATTEGASVCRKNIEWRTLYNQKMYIPIYSEQQKIGAFFKQIDDTMTFHQRKLELLKDTKKSLLQKMFPKDGADVPDIRFAEFTDAWEQRRLGEVAEFSKGNGYTKNDLRETGFPVVLYGRLYTKYETIINNVDTFVEMKDKSVISEGNEVVVPSSGESAEDISRASVIGKPGFILGGDLNIIKPKQEVNSIFLALTISNGTQQKEMSKRAQGKSVVHLHNSDLKEINLLYPKLEEQKQIGTFFNNLDNLIILHQRELNSLKDLKKSLLQQMFI</sequence>
<dbReference type="EMBL" id="PEKP01000008">
    <property type="protein sequence ID" value="PIK27255.1"/>
    <property type="molecule type" value="Genomic_DNA"/>
</dbReference>